<protein>
    <submittedName>
        <fullName evidence="2">Uncharacterized protein</fullName>
    </submittedName>
</protein>
<organism evidence="2 3">
    <name type="scientific">Mesobacillus selenatarsenatis (strain DSM 18680 / JCM 14380 / FERM P-15431 / SF-1)</name>
    <dbReference type="NCBI Taxonomy" id="1321606"/>
    <lineage>
        <taxon>Bacteria</taxon>
        <taxon>Bacillati</taxon>
        <taxon>Bacillota</taxon>
        <taxon>Bacilli</taxon>
        <taxon>Bacillales</taxon>
        <taxon>Bacillaceae</taxon>
        <taxon>Mesobacillus</taxon>
    </lineage>
</organism>
<dbReference type="AlphaFoldDB" id="A0A0A8X8J3"/>
<gene>
    <name evidence="2" type="ORF">SAMD00020551_3504</name>
</gene>
<dbReference type="STRING" id="1321606.SAMD00020551_3504"/>
<name>A0A0A8X8J3_MESS1</name>
<feature type="region of interest" description="Disordered" evidence="1">
    <location>
        <begin position="1"/>
        <end position="50"/>
    </location>
</feature>
<sequence>MNEDHKKFQKVQRDDRASYLGGGRSPKESPMTDTKYNNKNDTDKAPGAGE</sequence>
<dbReference type="EMBL" id="BASE01000080">
    <property type="protein sequence ID" value="GAM15347.1"/>
    <property type="molecule type" value="Genomic_DNA"/>
</dbReference>
<evidence type="ECO:0000313" key="2">
    <source>
        <dbReference type="EMBL" id="GAM15347.1"/>
    </source>
</evidence>
<dbReference type="OrthoDB" id="2903725at2"/>
<proteinExistence type="predicted"/>
<comment type="caution">
    <text evidence="2">The sequence shown here is derived from an EMBL/GenBank/DDBJ whole genome shotgun (WGS) entry which is preliminary data.</text>
</comment>
<keyword evidence="3" id="KW-1185">Reference proteome</keyword>
<evidence type="ECO:0000313" key="3">
    <source>
        <dbReference type="Proteomes" id="UP000031014"/>
    </source>
</evidence>
<dbReference type="Proteomes" id="UP000031014">
    <property type="component" value="Unassembled WGS sequence"/>
</dbReference>
<evidence type="ECO:0000256" key="1">
    <source>
        <dbReference type="SAM" id="MobiDB-lite"/>
    </source>
</evidence>
<reference evidence="2 3" key="1">
    <citation type="submission" date="2013-06" db="EMBL/GenBank/DDBJ databases">
        <title>Whole genome shotgun sequence of Bacillus selenatarsenatis SF-1.</title>
        <authorList>
            <person name="Kuroda M."/>
            <person name="Sei K."/>
            <person name="Yamashita M."/>
            <person name="Ike M."/>
        </authorList>
    </citation>
    <scope>NUCLEOTIDE SEQUENCE [LARGE SCALE GENOMIC DNA]</scope>
    <source>
        <strain evidence="2 3">SF-1</strain>
    </source>
</reference>
<accession>A0A0A8X8J3</accession>
<feature type="compositionally biased region" description="Basic and acidic residues" evidence="1">
    <location>
        <begin position="1"/>
        <end position="17"/>
    </location>
</feature>
<dbReference type="RefSeq" id="WP_156972708.1">
    <property type="nucleotide sequence ID" value="NZ_BASE01000080.1"/>
</dbReference>